<keyword evidence="2" id="KW-1133">Transmembrane helix</keyword>
<evidence type="ECO:0000313" key="4">
    <source>
        <dbReference type="EMBL" id="MBU2711425.1"/>
    </source>
</evidence>
<dbReference type="RefSeq" id="WP_215819584.1">
    <property type="nucleotide sequence ID" value="NZ_JAGSOY010000019.1"/>
</dbReference>
<dbReference type="EMBL" id="JAGSOY010000019">
    <property type="protein sequence ID" value="MBU2711425.1"/>
    <property type="molecule type" value="Genomic_DNA"/>
</dbReference>
<keyword evidence="5" id="KW-1185">Reference proteome</keyword>
<dbReference type="InterPro" id="IPR006665">
    <property type="entry name" value="OmpA-like"/>
</dbReference>
<organism evidence="4 5">
    <name type="scientific">Zooshikella harenae</name>
    <dbReference type="NCBI Taxonomy" id="2827238"/>
    <lineage>
        <taxon>Bacteria</taxon>
        <taxon>Pseudomonadati</taxon>
        <taxon>Pseudomonadota</taxon>
        <taxon>Gammaproteobacteria</taxon>
        <taxon>Oceanospirillales</taxon>
        <taxon>Zooshikellaceae</taxon>
        <taxon>Zooshikella</taxon>
    </lineage>
</organism>
<dbReference type="Gene3D" id="3.30.1330.60">
    <property type="entry name" value="OmpA-like domain"/>
    <property type="match status" value="1"/>
</dbReference>
<dbReference type="CDD" id="cd07185">
    <property type="entry name" value="OmpA_C-like"/>
    <property type="match status" value="1"/>
</dbReference>
<feature type="transmembrane region" description="Helical" evidence="2">
    <location>
        <begin position="20"/>
        <end position="39"/>
    </location>
</feature>
<comment type="caution">
    <text evidence="4">The sequence shown here is derived from an EMBL/GenBank/DDBJ whole genome shotgun (WGS) entry which is preliminary data.</text>
</comment>
<evidence type="ECO:0000313" key="5">
    <source>
        <dbReference type="Proteomes" id="UP000690515"/>
    </source>
</evidence>
<keyword evidence="1 2" id="KW-0472">Membrane</keyword>
<gene>
    <name evidence="4" type="ORF">KCG35_10175</name>
</gene>
<protein>
    <submittedName>
        <fullName evidence="4">OmpA family protein</fullName>
    </submittedName>
</protein>
<keyword evidence="2" id="KW-0812">Transmembrane</keyword>
<proteinExistence type="predicted"/>
<evidence type="ECO:0000259" key="3">
    <source>
        <dbReference type="PROSITE" id="PS51123"/>
    </source>
</evidence>
<dbReference type="InterPro" id="IPR036737">
    <property type="entry name" value="OmpA-like_sf"/>
</dbReference>
<dbReference type="InterPro" id="IPR050330">
    <property type="entry name" value="Bact_OuterMem_StrucFunc"/>
</dbReference>
<sequence>MFTEEHAAESESHWVAMSDLMAGLLMIFMLIAVLFVVVIEHERNKIRNVALIYQRLKLDLHTRLYAEFKDDLPRWGATLSDDASIRFNNTDILFDRGKAELKTEFQSILADFFPRYLKIITDDDFRGAVEEVRIEGHTDSGWDNALNQDDAYVKNMALSQSRTRTTLAYLLALEQALVQQEKPWLKAHLTANGLSSSKLIYTENHEEKSAQSRRVEFRLRTNAEERIAEIIEGIQ</sequence>
<dbReference type="SUPFAM" id="SSF103088">
    <property type="entry name" value="OmpA-like"/>
    <property type="match status" value="1"/>
</dbReference>
<feature type="domain" description="OmpA-like" evidence="3">
    <location>
        <begin position="81"/>
        <end position="223"/>
    </location>
</feature>
<reference evidence="4 5" key="1">
    <citation type="submission" date="2021-04" db="EMBL/GenBank/DDBJ databases">
        <authorList>
            <person name="Pira H."/>
            <person name="Risdian C."/>
            <person name="Wink J."/>
        </authorList>
    </citation>
    <scope>NUCLEOTIDE SEQUENCE [LARGE SCALE GENOMIC DNA]</scope>
    <source>
        <strain evidence="4 5">WH53</strain>
    </source>
</reference>
<evidence type="ECO:0000256" key="1">
    <source>
        <dbReference type="PROSITE-ProRule" id="PRU00473"/>
    </source>
</evidence>
<evidence type="ECO:0000256" key="2">
    <source>
        <dbReference type="SAM" id="Phobius"/>
    </source>
</evidence>
<dbReference type="PANTHER" id="PTHR30329:SF21">
    <property type="entry name" value="LIPOPROTEIN YIAD-RELATED"/>
    <property type="match status" value="1"/>
</dbReference>
<dbReference type="Proteomes" id="UP000690515">
    <property type="component" value="Unassembled WGS sequence"/>
</dbReference>
<accession>A0ABS5ZBL9</accession>
<name>A0ABS5ZBL9_9GAMM</name>
<dbReference type="PANTHER" id="PTHR30329">
    <property type="entry name" value="STATOR ELEMENT OF FLAGELLAR MOTOR COMPLEX"/>
    <property type="match status" value="1"/>
</dbReference>
<dbReference type="PROSITE" id="PS51123">
    <property type="entry name" value="OMPA_2"/>
    <property type="match status" value="1"/>
</dbReference>